<proteinExistence type="predicted"/>
<dbReference type="Proteomes" id="UP000077266">
    <property type="component" value="Unassembled WGS sequence"/>
</dbReference>
<reference evidence="2 3" key="1">
    <citation type="journal article" date="2016" name="Mol. Biol. Evol.">
        <title>Comparative Genomics of Early-Diverging Mushroom-Forming Fungi Provides Insights into the Origins of Lignocellulose Decay Capabilities.</title>
        <authorList>
            <person name="Nagy L.G."/>
            <person name="Riley R."/>
            <person name="Tritt A."/>
            <person name="Adam C."/>
            <person name="Daum C."/>
            <person name="Floudas D."/>
            <person name="Sun H."/>
            <person name="Yadav J.S."/>
            <person name="Pangilinan J."/>
            <person name="Larsson K.H."/>
            <person name="Matsuura K."/>
            <person name="Barry K."/>
            <person name="Labutti K."/>
            <person name="Kuo R."/>
            <person name="Ohm R.A."/>
            <person name="Bhattacharya S.S."/>
            <person name="Shirouzu T."/>
            <person name="Yoshinaga Y."/>
            <person name="Martin F.M."/>
            <person name="Grigoriev I.V."/>
            <person name="Hibbett D.S."/>
        </authorList>
    </citation>
    <scope>NUCLEOTIDE SEQUENCE [LARGE SCALE GENOMIC DNA]</scope>
    <source>
        <strain evidence="2 3">HHB12029</strain>
    </source>
</reference>
<dbReference type="InParanoid" id="A0A165DJ84"/>
<organism evidence="2 3">
    <name type="scientific">Exidia glandulosa HHB12029</name>
    <dbReference type="NCBI Taxonomy" id="1314781"/>
    <lineage>
        <taxon>Eukaryota</taxon>
        <taxon>Fungi</taxon>
        <taxon>Dikarya</taxon>
        <taxon>Basidiomycota</taxon>
        <taxon>Agaricomycotina</taxon>
        <taxon>Agaricomycetes</taxon>
        <taxon>Auriculariales</taxon>
        <taxon>Exidiaceae</taxon>
        <taxon>Exidia</taxon>
    </lineage>
</organism>
<gene>
    <name evidence="2" type="ORF">EXIGLDRAFT_805947</name>
</gene>
<accession>A0A165DJ84</accession>
<keyword evidence="3" id="KW-1185">Reference proteome</keyword>
<protein>
    <submittedName>
        <fullName evidence="2">Uncharacterized protein</fullName>
    </submittedName>
</protein>
<evidence type="ECO:0000256" key="1">
    <source>
        <dbReference type="SAM" id="MobiDB-lite"/>
    </source>
</evidence>
<dbReference type="AlphaFoldDB" id="A0A165DJ84"/>
<name>A0A165DJ84_EXIGL</name>
<evidence type="ECO:0000313" key="2">
    <source>
        <dbReference type="EMBL" id="KZV84674.1"/>
    </source>
</evidence>
<evidence type="ECO:0000313" key="3">
    <source>
        <dbReference type="Proteomes" id="UP000077266"/>
    </source>
</evidence>
<sequence>MTPSSSDVVALLMTVEWVDPSQDGNALLWQRELRARQARERLWPYFRVFYRTTRSGREDPVVRSFLERWFRLAHLPLSDEGRAVMARHRMIVVAAFLEVARARYANLSDGNVLSGRRRVLDDAVRAAVLDYWGFVKDSDELNLEEQCVFRTHGSPLRDPLDLHWTGSIYAPASLDDAKRAHFGRINELALALSLPSPVSVDYRDLGDIGELGVPNPRVELAYLGLGSPLSSGQPDLSASEEPSDENSLSDLTPLPSLGGFDAGDLGSPIGPPSMDMDVDVQTLDGPTSPPSQPSVEESDEETLEDWIRKPRRFTPPPIDVLEDSDDESPRGRRRVQRGVRDDRARSASPRRAEVTAEVDELEDETSAEASGPRDSGLPRTPARRAAPKVALRKRPSGNGTAVRCRGAQWPLGLPPAAPDSTPTASPERAVNPVASSVEQEIARLRDEIVGLRQKVEEMGGQLKESLERSAELQSQMEAVLWSGEL</sequence>
<feature type="region of interest" description="Disordered" evidence="1">
    <location>
        <begin position="224"/>
        <end position="435"/>
    </location>
</feature>
<feature type="compositionally biased region" description="Acidic residues" evidence="1">
    <location>
        <begin position="356"/>
        <end position="366"/>
    </location>
</feature>
<feature type="compositionally biased region" description="Basic and acidic residues" evidence="1">
    <location>
        <begin position="338"/>
        <end position="354"/>
    </location>
</feature>
<feature type="compositionally biased region" description="Basic residues" evidence="1">
    <location>
        <begin position="381"/>
        <end position="395"/>
    </location>
</feature>
<dbReference type="EMBL" id="KV426215">
    <property type="protein sequence ID" value="KZV84674.1"/>
    <property type="molecule type" value="Genomic_DNA"/>
</dbReference>